<reference evidence="2" key="1">
    <citation type="journal article" date="2014" name="Int. J. Syst. Evol. Microbiol.">
        <title>Complete genome sequence of Corynebacterium casei LMG S-19264T (=DSM 44701T), isolated from a smear-ripened cheese.</title>
        <authorList>
            <consortium name="US DOE Joint Genome Institute (JGI-PGF)"/>
            <person name="Walter F."/>
            <person name="Albersmeier A."/>
            <person name="Kalinowski J."/>
            <person name="Ruckert C."/>
        </authorList>
    </citation>
    <scope>NUCLEOTIDE SEQUENCE</scope>
    <source>
        <strain evidence="2">JCM 4434</strain>
    </source>
</reference>
<evidence type="ECO:0000256" key="1">
    <source>
        <dbReference type="SAM" id="MobiDB-lite"/>
    </source>
</evidence>
<proteinExistence type="predicted"/>
<dbReference type="OrthoDB" id="3504056at2"/>
<evidence type="ECO:0000313" key="3">
    <source>
        <dbReference type="Proteomes" id="UP000610124"/>
    </source>
</evidence>
<protein>
    <recommendedName>
        <fullName evidence="4">Transfer protein</fullName>
    </recommendedName>
</protein>
<dbReference type="GeneID" id="97489181"/>
<evidence type="ECO:0008006" key="4">
    <source>
        <dbReference type="Google" id="ProtNLM"/>
    </source>
</evidence>
<comment type="caution">
    <text evidence="2">The sequence shown here is derived from an EMBL/GenBank/DDBJ whole genome shotgun (WGS) entry which is preliminary data.</text>
</comment>
<dbReference type="RefSeq" id="WP_030557379.1">
    <property type="nucleotide sequence ID" value="NZ_BMUB01000022.1"/>
</dbReference>
<dbReference type="InterPro" id="IPR027417">
    <property type="entry name" value="P-loop_NTPase"/>
</dbReference>
<feature type="region of interest" description="Disordered" evidence="1">
    <location>
        <begin position="385"/>
        <end position="432"/>
    </location>
</feature>
<dbReference type="KEGG" id="kau:B6264_30300"/>
<evidence type="ECO:0000313" key="2">
    <source>
        <dbReference type="EMBL" id="GGU99453.1"/>
    </source>
</evidence>
<accession>A0A8H9LQW4</accession>
<dbReference type="AlphaFoldDB" id="A0A8H9LQW4"/>
<dbReference type="SUPFAM" id="SSF52540">
    <property type="entry name" value="P-loop containing nucleoside triphosphate hydrolases"/>
    <property type="match status" value="1"/>
</dbReference>
<dbReference type="Gene3D" id="3.40.50.300">
    <property type="entry name" value="P-loop containing nucleotide triphosphate hydrolases"/>
    <property type="match status" value="1"/>
</dbReference>
<gene>
    <name evidence="2" type="ORF">GCM10010502_62400</name>
</gene>
<feature type="compositionally biased region" description="Gly residues" evidence="1">
    <location>
        <begin position="392"/>
        <end position="416"/>
    </location>
</feature>
<organism evidence="2 3">
    <name type="scientific">Kitasatospora aureofaciens</name>
    <name type="common">Streptomyces aureofaciens</name>
    <dbReference type="NCBI Taxonomy" id="1894"/>
    <lineage>
        <taxon>Bacteria</taxon>
        <taxon>Bacillati</taxon>
        <taxon>Actinomycetota</taxon>
        <taxon>Actinomycetes</taxon>
        <taxon>Kitasatosporales</taxon>
        <taxon>Streptomycetaceae</taxon>
        <taxon>Kitasatospora</taxon>
    </lineage>
</organism>
<dbReference type="EMBL" id="BMUB01000022">
    <property type="protein sequence ID" value="GGU99453.1"/>
    <property type="molecule type" value="Genomic_DNA"/>
</dbReference>
<name>A0A8H9LQW4_KITAU</name>
<reference evidence="2" key="2">
    <citation type="submission" date="2020-09" db="EMBL/GenBank/DDBJ databases">
        <authorList>
            <person name="Sun Q."/>
            <person name="Ohkuma M."/>
        </authorList>
    </citation>
    <scope>NUCLEOTIDE SEQUENCE</scope>
    <source>
        <strain evidence="2">JCM 4434</strain>
    </source>
</reference>
<sequence>MSGTIYELTVQAPPGDIITCDPARLADAMNIDDPSRLSIEIMGSRALVTIYPYDPLADVLMPDPDCLVMDVTGRIWIGSYHNGRPTKLRLYDPKSGSAQRMLLFGTTGAGKSTGGQIILAAMKRSGVGVFYADLKGGQSAPEARDNVDWCVYTQEGAIAQLRTYWNIMKERERRYAEAGRSKFLMNRPDPLMYMVVDEANRLLEKGAPYRDEATFYIKDIGRTGRSLGMGIALFAQAGHLEELGGSDTLRSMLKEGEVILLRWTSNLMRQLVSDGLLPAGQKLASIPKYAGAAKLVSQFDTTVEDEDRPGTQGSGYLLSGPSPTARMRFFRVGSPVPTEGLDPEMLALYGDGPHQVLEEESWEAAGEAYVKKLDGLEAYQLACPEKVDDPEGGGAGGRGRAGNGGGGNRGGNGGGRARSAPVPVIPTPVREPRPASRLTLAGRVQAVLENTDGEDLDIHEILAAVNADGGRQVGLGSVRNALRGLRE</sequence>
<dbReference type="Proteomes" id="UP000610124">
    <property type="component" value="Unassembled WGS sequence"/>
</dbReference>